<keyword evidence="2" id="KW-0813">Transport</keyword>
<organism evidence="9 10">
    <name type="scientific">Clydaea vesicula</name>
    <dbReference type="NCBI Taxonomy" id="447962"/>
    <lineage>
        <taxon>Eukaryota</taxon>
        <taxon>Fungi</taxon>
        <taxon>Fungi incertae sedis</taxon>
        <taxon>Chytridiomycota</taxon>
        <taxon>Chytridiomycota incertae sedis</taxon>
        <taxon>Chytridiomycetes</taxon>
        <taxon>Lobulomycetales</taxon>
        <taxon>Lobulomycetaceae</taxon>
        <taxon>Clydaea</taxon>
    </lineage>
</organism>
<dbReference type="InterPro" id="IPR027470">
    <property type="entry name" value="Cation_efflux_CTD"/>
</dbReference>
<dbReference type="AlphaFoldDB" id="A0AAD5TZU3"/>
<comment type="subcellular location">
    <subcellularLocation>
        <location evidence="1">Membrane</location>
        <topology evidence="1">Multi-pass membrane protein</topology>
    </subcellularLocation>
</comment>
<dbReference type="SUPFAM" id="SSF161111">
    <property type="entry name" value="Cation efflux protein transmembrane domain-like"/>
    <property type="match status" value="1"/>
</dbReference>
<feature type="transmembrane region" description="Helical" evidence="6">
    <location>
        <begin position="34"/>
        <end position="53"/>
    </location>
</feature>
<keyword evidence="10" id="KW-1185">Reference proteome</keyword>
<keyword evidence="5 6" id="KW-0472">Membrane</keyword>
<evidence type="ECO:0000313" key="9">
    <source>
        <dbReference type="EMBL" id="KAJ3208405.1"/>
    </source>
</evidence>
<dbReference type="InterPro" id="IPR036837">
    <property type="entry name" value="Cation_efflux_CTD_sf"/>
</dbReference>
<evidence type="ECO:0000256" key="4">
    <source>
        <dbReference type="ARBA" id="ARBA00022989"/>
    </source>
</evidence>
<evidence type="ECO:0000256" key="5">
    <source>
        <dbReference type="ARBA" id="ARBA00023136"/>
    </source>
</evidence>
<name>A0AAD5TZU3_9FUNG</name>
<evidence type="ECO:0000256" key="1">
    <source>
        <dbReference type="ARBA" id="ARBA00004141"/>
    </source>
</evidence>
<evidence type="ECO:0000256" key="2">
    <source>
        <dbReference type="ARBA" id="ARBA00022448"/>
    </source>
</evidence>
<feature type="transmembrane region" description="Helical" evidence="6">
    <location>
        <begin position="136"/>
        <end position="159"/>
    </location>
</feature>
<dbReference type="GO" id="GO:0030003">
    <property type="term" value="P:intracellular monoatomic cation homeostasis"/>
    <property type="evidence" value="ECO:0007669"/>
    <property type="project" value="UniProtKB-ARBA"/>
</dbReference>
<proteinExistence type="predicted"/>
<dbReference type="Pfam" id="PF16916">
    <property type="entry name" value="ZT_dimer"/>
    <property type="match status" value="1"/>
</dbReference>
<gene>
    <name evidence="9" type="ORF">HK099_008732</name>
</gene>
<dbReference type="SUPFAM" id="SSF160240">
    <property type="entry name" value="Cation efflux protein cytoplasmic domain-like"/>
    <property type="match status" value="1"/>
</dbReference>
<dbReference type="Proteomes" id="UP001211065">
    <property type="component" value="Unassembled WGS sequence"/>
</dbReference>
<dbReference type="GO" id="GO:0008324">
    <property type="term" value="F:monoatomic cation transmembrane transporter activity"/>
    <property type="evidence" value="ECO:0007669"/>
    <property type="project" value="InterPro"/>
</dbReference>
<feature type="domain" description="Cation efflux protein cytoplasmic" evidence="8">
    <location>
        <begin position="164"/>
        <end position="238"/>
    </location>
</feature>
<accession>A0AAD5TZU3</accession>
<evidence type="ECO:0000256" key="3">
    <source>
        <dbReference type="ARBA" id="ARBA00022692"/>
    </source>
</evidence>
<dbReference type="InterPro" id="IPR027469">
    <property type="entry name" value="Cation_efflux_TMD_sf"/>
</dbReference>
<feature type="transmembrane region" description="Helical" evidence="6">
    <location>
        <begin position="68"/>
        <end position="89"/>
    </location>
</feature>
<dbReference type="GO" id="GO:0098771">
    <property type="term" value="P:inorganic ion homeostasis"/>
    <property type="evidence" value="ECO:0007669"/>
    <property type="project" value="UniProtKB-ARBA"/>
</dbReference>
<evidence type="ECO:0000256" key="6">
    <source>
        <dbReference type="SAM" id="Phobius"/>
    </source>
</evidence>
<dbReference type="InterPro" id="IPR050291">
    <property type="entry name" value="CDF_Transporter"/>
</dbReference>
<reference evidence="9" key="1">
    <citation type="submission" date="2020-05" db="EMBL/GenBank/DDBJ databases">
        <title>Phylogenomic resolution of chytrid fungi.</title>
        <authorList>
            <person name="Stajich J.E."/>
            <person name="Amses K."/>
            <person name="Simmons R."/>
            <person name="Seto K."/>
            <person name="Myers J."/>
            <person name="Bonds A."/>
            <person name="Quandt C.A."/>
            <person name="Barry K."/>
            <person name="Liu P."/>
            <person name="Grigoriev I."/>
            <person name="Longcore J.E."/>
            <person name="James T.Y."/>
        </authorList>
    </citation>
    <scope>NUCLEOTIDE SEQUENCE</scope>
    <source>
        <strain evidence="9">JEL0476</strain>
    </source>
</reference>
<protein>
    <recommendedName>
        <fullName evidence="11">Cation efflux protein cytoplasmic domain-containing protein</fullName>
    </recommendedName>
</protein>
<dbReference type="Pfam" id="PF01545">
    <property type="entry name" value="Cation_efflux"/>
    <property type="match status" value="1"/>
</dbReference>
<dbReference type="FunFam" id="3.30.70.1350:FF:000005">
    <property type="entry name" value="Metal tolerance protein 4"/>
    <property type="match status" value="1"/>
</dbReference>
<evidence type="ECO:0000259" key="8">
    <source>
        <dbReference type="Pfam" id="PF16916"/>
    </source>
</evidence>
<sequence length="255" mass="28806">MDLASNVVLIYTGKVSKEENNPDKYPTGKGKMETAGIIVFACLMSTLSIQLIIEAVRALLTKDHAVDFNLVSFIAIGIAIFTKFLLFIFCQSLRRYPSANILAQDHRNDIILNSFGVTLSILGAKIESWIDPAGGILIALLIFQNWSFTCYENILLIVGKSADNKFLQKLTYIALTHDDRVRQVDTIRAYTSGNHYFVEVDIVLPPDMTLKEAHDIGESLQIKFETLENVDRAFVHLDFESEHKPEHQNFLKKIK</sequence>
<evidence type="ECO:0000313" key="10">
    <source>
        <dbReference type="Proteomes" id="UP001211065"/>
    </source>
</evidence>
<dbReference type="InterPro" id="IPR058533">
    <property type="entry name" value="Cation_efflux_TM"/>
</dbReference>
<keyword evidence="3 6" id="KW-0812">Transmembrane</keyword>
<dbReference type="Gene3D" id="3.30.70.1350">
    <property type="entry name" value="Cation efflux protein, cytoplasmic domain"/>
    <property type="match status" value="1"/>
</dbReference>
<dbReference type="Gene3D" id="1.20.1510.10">
    <property type="entry name" value="Cation efflux protein transmembrane domain"/>
    <property type="match status" value="1"/>
</dbReference>
<dbReference type="PANTHER" id="PTHR43840:SF13">
    <property type="entry name" value="CATION EFFLUX PROTEIN CYTOPLASMIC DOMAIN-CONTAINING PROTEIN"/>
    <property type="match status" value="1"/>
</dbReference>
<feature type="transmembrane region" description="Helical" evidence="6">
    <location>
        <begin position="110"/>
        <end position="130"/>
    </location>
</feature>
<keyword evidence="4 6" id="KW-1133">Transmembrane helix</keyword>
<evidence type="ECO:0000259" key="7">
    <source>
        <dbReference type="Pfam" id="PF01545"/>
    </source>
</evidence>
<comment type="caution">
    <text evidence="9">The sequence shown here is derived from an EMBL/GenBank/DDBJ whole genome shotgun (WGS) entry which is preliminary data.</text>
</comment>
<dbReference type="GO" id="GO:0016020">
    <property type="term" value="C:membrane"/>
    <property type="evidence" value="ECO:0007669"/>
    <property type="project" value="UniProtKB-SubCell"/>
</dbReference>
<dbReference type="PANTHER" id="PTHR43840">
    <property type="entry name" value="MITOCHONDRIAL METAL TRANSPORTER 1-RELATED"/>
    <property type="match status" value="1"/>
</dbReference>
<feature type="domain" description="Cation efflux protein transmembrane" evidence="7">
    <location>
        <begin position="2"/>
        <end position="157"/>
    </location>
</feature>
<evidence type="ECO:0008006" key="11">
    <source>
        <dbReference type="Google" id="ProtNLM"/>
    </source>
</evidence>
<dbReference type="EMBL" id="JADGJW010000997">
    <property type="protein sequence ID" value="KAJ3208405.1"/>
    <property type="molecule type" value="Genomic_DNA"/>
</dbReference>